<evidence type="ECO:0000313" key="7">
    <source>
        <dbReference type="Proteomes" id="UP000000539"/>
    </source>
</evidence>
<feature type="domain" description="Cytohesin Ubiquitin Protein Inducing" evidence="5">
    <location>
        <begin position="54"/>
        <end position="155"/>
    </location>
</feature>
<dbReference type="OrthoDB" id="10063592at2759"/>
<keyword evidence="2" id="KW-0963">Cytoplasm</keyword>
<protein>
    <submittedName>
        <fullName evidence="6">Innate immunity activator</fullName>
    </submittedName>
</protein>
<dbReference type="PaxDb" id="9031-ENSGALP00000040725"/>
<dbReference type="InterPro" id="IPR043447">
    <property type="entry name" value="CCDC120/INAVA"/>
</dbReference>
<dbReference type="GO" id="GO:0034334">
    <property type="term" value="P:adherens junction maintenance"/>
    <property type="evidence" value="ECO:0000318"/>
    <property type="project" value="GO_Central"/>
</dbReference>
<evidence type="ECO:0000256" key="4">
    <source>
        <dbReference type="SAM" id="MobiDB-lite"/>
    </source>
</evidence>
<sequence length="565" mass="60846">MGAAAPISTWSSGKLGSGGVWEAGRGVRPQLSPSICLSIHLSVRPGPGSPTAPLKELAQRVRRQQQALELCVQELRRLCLREAELTGTLPQEFPLKAGEKPPKVRRRIGAAFKLDESLVLRGTDPLGALERDLALQMQIARAAHRLCREENISKQLRRRRKTAALKEEQKLKALEDTLLAERRAMSAGGAGGAQELSASDESSLSDAALLEEEEAQPMGAGTPQRLPSPCPWPRLASEEQSEGLGCPSAPPGPWRETSLDGPYGKAKNISAEPGDGETRGPRCCPTSPPAVAAVPVSPERRAGDVAPYRFIPVRSVVLCRQMGSSAPSTPEPAIRRGQCQSLRVDARWEPGEMRGRSTAPRRRPTHYTVTVPPSCPPAPSPTPRSGSDDSISDVSSVSHATSPGSSSPDVSFPRPPAPPHGTEPTFYPRGAPQLLPPPGPPVFLYEQDLAPLRYQRLVPSHSRIVRTPSLKDYVPGGSRGLSKAVVTEELKSWHQRARLRGARPHSLDRQGAFRGHRCATPQDGPPLRGAPLRAQAAPIRILRRSPPGVPVQVYVPENGEIITQV</sequence>
<dbReference type="GO" id="GO:0002720">
    <property type="term" value="P:positive regulation of cytokine production involved in immune response"/>
    <property type="evidence" value="ECO:0007669"/>
    <property type="project" value="Ensembl"/>
</dbReference>
<dbReference type="GO" id="GO:0070431">
    <property type="term" value="P:nucleotide-binding oligomerization domain containing 2 signaling pathway"/>
    <property type="evidence" value="ECO:0007669"/>
    <property type="project" value="Ensembl"/>
</dbReference>
<accession>A0A3Q2U9C8</accession>
<dbReference type="AlphaFoldDB" id="A0A3Q2U9C8"/>
<keyword evidence="3" id="KW-0175">Coiled coil</keyword>
<dbReference type="FunCoup" id="A0A3Q2U9C8">
    <property type="interactions" value="117"/>
</dbReference>
<dbReference type="GO" id="GO:0032494">
    <property type="term" value="P:response to peptidoglycan"/>
    <property type="evidence" value="ECO:0007669"/>
    <property type="project" value="Ensembl"/>
</dbReference>
<dbReference type="GO" id="GO:0032495">
    <property type="term" value="P:response to muramyl dipeptide"/>
    <property type="evidence" value="ECO:0007669"/>
    <property type="project" value="Ensembl"/>
</dbReference>
<dbReference type="GO" id="GO:0043123">
    <property type="term" value="P:positive regulation of canonical NF-kappaB signal transduction"/>
    <property type="evidence" value="ECO:0007669"/>
    <property type="project" value="Ensembl"/>
</dbReference>
<dbReference type="GO" id="GO:0032874">
    <property type="term" value="P:positive regulation of stress-activated MAPK cascade"/>
    <property type="evidence" value="ECO:0007669"/>
    <property type="project" value="Ensembl"/>
</dbReference>
<keyword evidence="7" id="KW-1185">Reference proteome</keyword>
<dbReference type="GO" id="GO:0031398">
    <property type="term" value="P:positive regulation of protein ubiquitination"/>
    <property type="evidence" value="ECO:0000318"/>
    <property type="project" value="GO_Central"/>
</dbReference>
<dbReference type="GeneTree" id="ENSGT00940000154102"/>
<dbReference type="VEuPathDB" id="HostDB:geneid_430729"/>
<evidence type="ECO:0000256" key="2">
    <source>
        <dbReference type="ARBA" id="ARBA00022490"/>
    </source>
</evidence>
<feature type="region of interest" description="Disordered" evidence="4">
    <location>
        <begin position="346"/>
        <end position="434"/>
    </location>
</feature>
<dbReference type="InterPro" id="IPR021774">
    <property type="entry name" value="CUPID"/>
</dbReference>
<dbReference type="PANTHER" id="PTHR16093:SF4">
    <property type="entry name" value="INNATE IMMUNITY ACTIVATOR PROTEIN"/>
    <property type="match status" value="1"/>
</dbReference>
<feature type="compositionally biased region" description="Low complexity" evidence="4">
    <location>
        <begin position="383"/>
        <end position="398"/>
    </location>
</feature>
<reference evidence="6" key="1">
    <citation type="submission" date="2020-11" db="EMBL/GenBank/DDBJ databases">
        <title>Gallus gallus (Chicken) genome, bGalGal1, GRCg7b, maternal haplotype autosomes + Z &amp; W.</title>
        <authorList>
            <person name="Warren W."/>
            <person name="Formenti G."/>
            <person name="Fedrigo O."/>
            <person name="Haase B."/>
            <person name="Mountcastle J."/>
            <person name="Balacco J."/>
            <person name="Tracey A."/>
            <person name="Schneider V."/>
            <person name="Okimoto R."/>
            <person name="Cheng H."/>
            <person name="Hawken R."/>
            <person name="Howe K."/>
            <person name="Jarvis E.D."/>
        </authorList>
    </citation>
    <scope>NUCLEOTIDE SEQUENCE [LARGE SCALE GENOMIC DNA]</scope>
    <source>
        <strain evidence="6">Broiler</strain>
    </source>
</reference>
<dbReference type="InParanoid" id="A0A3Q2U9C8"/>
<dbReference type="GO" id="GO:0016604">
    <property type="term" value="C:nuclear body"/>
    <property type="evidence" value="ECO:0007669"/>
    <property type="project" value="Ensembl"/>
</dbReference>
<dbReference type="GO" id="GO:0032731">
    <property type="term" value="P:positive regulation of interleukin-1 beta production"/>
    <property type="evidence" value="ECO:0007669"/>
    <property type="project" value="Ensembl"/>
</dbReference>
<reference evidence="6" key="2">
    <citation type="submission" date="2025-08" db="UniProtKB">
        <authorList>
            <consortium name="Ensembl"/>
        </authorList>
    </citation>
    <scope>IDENTIFICATION</scope>
    <source>
        <strain evidence="6">broiler</strain>
    </source>
</reference>
<dbReference type="PANTHER" id="PTHR16093">
    <property type="entry name" value="COILED-COIL DOMAIN-CONTAINING PROTEIN 120 FAMILY MEMBER"/>
    <property type="match status" value="1"/>
</dbReference>
<dbReference type="GO" id="GO:1903409">
    <property type="term" value="P:reactive oxygen species biosynthetic process"/>
    <property type="evidence" value="ECO:0007669"/>
    <property type="project" value="Ensembl"/>
</dbReference>
<feature type="compositionally biased region" description="Polar residues" evidence="4">
    <location>
        <begin position="399"/>
        <end position="409"/>
    </location>
</feature>
<dbReference type="STRING" id="9031.ENSGALP00000068182"/>
<dbReference type="GO" id="GO:0032755">
    <property type="term" value="P:positive regulation of interleukin-6 production"/>
    <property type="evidence" value="ECO:0007669"/>
    <property type="project" value="Ensembl"/>
</dbReference>
<evidence type="ECO:0000259" key="5">
    <source>
        <dbReference type="Pfam" id="PF11819"/>
    </source>
</evidence>
<dbReference type="Proteomes" id="UP000000539">
    <property type="component" value="Chromosome 26"/>
</dbReference>
<evidence type="ECO:0000256" key="1">
    <source>
        <dbReference type="ARBA" id="ARBA00004496"/>
    </source>
</evidence>
<feature type="region of interest" description="Disordered" evidence="4">
    <location>
        <begin position="215"/>
        <end position="290"/>
    </location>
</feature>
<organism evidence="6 7">
    <name type="scientific">Gallus gallus</name>
    <name type="common">Chicken</name>
    <dbReference type="NCBI Taxonomy" id="9031"/>
    <lineage>
        <taxon>Eukaryota</taxon>
        <taxon>Metazoa</taxon>
        <taxon>Chordata</taxon>
        <taxon>Craniata</taxon>
        <taxon>Vertebrata</taxon>
        <taxon>Euteleostomi</taxon>
        <taxon>Archelosauria</taxon>
        <taxon>Archosauria</taxon>
        <taxon>Dinosauria</taxon>
        <taxon>Saurischia</taxon>
        <taxon>Theropoda</taxon>
        <taxon>Coelurosauria</taxon>
        <taxon>Aves</taxon>
        <taxon>Neognathae</taxon>
        <taxon>Galloanserae</taxon>
        <taxon>Galliformes</taxon>
        <taxon>Phasianidae</taxon>
        <taxon>Phasianinae</taxon>
        <taxon>Gallus</taxon>
    </lineage>
</organism>
<dbReference type="GO" id="GO:0005737">
    <property type="term" value="C:cytoplasm"/>
    <property type="evidence" value="ECO:0007669"/>
    <property type="project" value="UniProtKB-SubCell"/>
</dbReference>
<dbReference type="Bgee" id="ENSGALG00000044612">
    <property type="expression patterns" value="Expressed in colon and 3 other cell types or tissues"/>
</dbReference>
<reference evidence="6" key="3">
    <citation type="submission" date="2025-09" db="UniProtKB">
        <authorList>
            <consortium name="Ensembl"/>
        </authorList>
    </citation>
    <scope>IDENTIFICATION</scope>
    <source>
        <strain evidence="6">broiler</strain>
    </source>
</reference>
<dbReference type="GlyGen" id="A0A3Q2U9C8">
    <property type="glycosylation" value="1 site"/>
</dbReference>
<gene>
    <name evidence="6" type="primary">C1orf106</name>
</gene>
<evidence type="ECO:0000256" key="3">
    <source>
        <dbReference type="ARBA" id="ARBA00023054"/>
    </source>
</evidence>
<dbReference type="Ensembl" id="ENSGALT00010060295.1">
    <property type="protein sequence ID" value="ENSGALP00010037054.1"/>
    <property type="gene ID" value="ENSGALG00010024702.1"/>
</dbReference>
<feature type="compositionally biased region" description="Pro residues" evidence="4">
    <location>
        <begin position="373"/>
        <end position="382"/>
    </location>
</feature>
<comment type="subcellular location">
    <subcellularLocation>
        <location evidence="1">Cytoplasm</location>
    </subcellularLocation>
</comment>
<evidence type="ECO:0000313" key="6">
    <source>
        <dbReference type="Ensembl" id="ENSGALP00010037054.1"/>
    </source>
</evidence>
<dbReference type="GO" id="GO:0032733">
    <property type="term" value="P:positive regulation of interleukin-10 production"/>
    <property type="evidence" value="ECO:0007669"/>
    <property type="project" value="Ensembl"/>
</dbReference>
<dbReference type="Pfam" id="PF11819">
    <property type="entry name" value="CUPID"/>
    <property type="match status" value="1"/>
</dbReference>
<dbReference type="GO" id="GO:0045087">
    <property type="term" value="P:innate immune response"/>
    <property type="evidence" value="ECO:0007669"/>
    <property type="project" value="Ensembl"/>
</dbReference>
<name>A0A3Q2U9C8_CHICK</name>
<feature type="compositionally biased region" description="Basic and acidic residues" evidence="4">
    <location>
        <begin position="346"/>
        <end position="355"/>
    </location>
</feature>
<proteinExistence type="predicted"/>